<dbReference type="Pfam" id="PF05711">
    <property type="entry name" value="TylF"/>
    <property type="match status" value="1"/>
</dbReference>
<dbReference type="Gene3D" id="3.40.50.150">
    <property type="entry name" value="Vaccinia Virus protein VP39"/>
    <property type="match status" value="1"/>
</dbReference>
<sequence>MVFNLKQKVKKFFPNLKKEKPDWEIKYEFKQQFFRCAFKAIEYNGIDGDYLEFGCHGGMTFGMAYKEIERRKLPVRMWAFDSFEGLPPCQGAEDQHPKWVENSMKTSLEEFNLLCSRNGIPSNKYETVVGYYEDSLNETSEIKLPNNICLAYIDCDLYSSTKTILEFLKPRLKHGMIIAFDDYYWWSSENISGERRAMLEFFDNNPQWNLDPYIQYGWASKSFVVENRKLLEGLGKS</sequence>
<keyword evidence="1" id="KW-0808">Transferase</keyword>
<evidence type="ECO:0000313" key="1">
    <source>
        <dbReference type="EMBL" id="GBF81255.1"/>
    </source>
</evidence>
<accession>A0A401IIW4</accession>
<keyword evidence="1" id="KW-0489">Methyltransferase</keyword>
<dbReference type="PANTHER" id="PTHR40036:SF1">
    <property type="entry name" value="MACROCIN O-METHYLTRANSFERASE"/>
    <property type="match status" value="1"/>
</dbReference>
<gene>
    <name evidence="1" type="ORF">AsFPU1_2667</name>
</gene>
<dbReference type="GO" id="GO:0008168">
    <property type="term" value="F:methyltransferase activity"/>
    <property type="evidence" value="ECO:0007669"/>
    <property type="project" value="UniProtKB-KW"/>
</dbReference>
<dbReference type="RefSeq" id="WP_124970935.1">
    <property type="nucleotide sequence ID" value="NZ_BDQK01000013.1"/>
</dbReference>
<organism evidence="1 2">
    <name type="scientific">Aphanothece sacrum FPU1</name>
    <dbReference type="NCBI Taxonomy" id="1920663"/>
    <lineage>
        <taxon>Bacteria</taxon>
        <taxon>Bacillati</taxon>
        <taxon>Cyanobacteriota</taxon>
        <taxon>Cyanophyceae</taxon>
        <taxon>Oscillatoriophycideae</taxon>
        <taxon>Chroococcales</taxon>
        <taxon>Aphanothecaceae</taxon>
        <taxon>Aphanothece</taxon>
    </lineage>
</organism>
<name>A0A401IIW4_APHSA</name>
<keyword evidence="2" id="KW-1185">Reference proteome</keyword>
<proteinExistence type="predicted"/>
<dbReference type="PANTHER" id="PTHR40036">
    <property type="entry name" value="MACROCIN O-METHYLTRANSFERASE"/>
    <property type="match status" value="1"/>
</dbReference>
<dbReference type="InterPro" id="IPR008884">
    <property type="entry name" value="TylF_MeTrfase"/>
</dbReference>
<protein>
    <submittedName>
        <fullName evidence="1">Methyltransferase</fullName>
    </submittedName>
</protein>
<dbReference type="OrthoDB" id="460413at2"/>
<reference evidence="2" key="1">
    <citation type="submission" date="2017-05" db="EMBL/GenBank/DDBJ databases">
        <title>Physiological properties and genetic analysis related to exopolysaccharide production of fresh-water unicellular cyanobacterium Aphanothece sacrum, Suizenji Nori, that has been cultured as a food source in Japan.</title>
        <authorList>
            <person name="Kanesaki Y."/>
            <person name="Yoshikawa S."/>
            <person name="Ohki K."/>
        </authorList>
    </citation>
    <scope>NUCLEOTIDE SEQUENCE [LARGE SCALE GENOMIC DNA]</scope>
    <source>
        <strain evidence="2">FPU1</strain>
    </source>
</reference>
<dbReference type="AlphaFoldDB" id="A0A401IIW4"/>
<dbReference type="Proteomes" id="UP000287247">
    <property type="component" value="Unassembled WGS sequence"/>
</dbReference>
<dbReference type="GO" id="GO:0032259">
    <property type="term" value="P:methylation"/>
    <property type="evidence" value="ECO:0007669"/>
    <property type="project" value="UniProtKB-KW"/>
</dbReference>
<comment type="caution">
    <text evidence="1">The sequence shown here is derived from an EMBL/GenBank/DDBJ whole genome shotgun (WGS) entry which is preliminary data.</text>
</comment>
<evidence type="ECO:0000313" key="2">
    <source>
        <dbReference type="Proteomes" id="UP000287247"/>
    </source>
</evidence>
<dbReference type="EMBL" id="BDQK01000013">
    <property type="protein sequence ID" value="GBF81255.1"/>
    <property type="molecule type" value="Genomic_DNA"/>
</dbReference>
<dbReference type="InterPro" id="IPR029063">
    <property type="entry name" value="SAM-dependent_MTases_sf"/>
</dbReference>